<dbReference type="HOGENOM" id="CLU_1432446_0_0_7"/>
<dbReference type="STRING" id="335543.Sfum_1279"/>
<accession>A0LHR9</accession>
<gene>
    <name evidence="2" type="ordered locus">Sfum_1279</name>
</gene>
<organism evidence="2 3">
    <name type="scientific">Syntrophobacter fumaroxidans (strain DSM 10017 / MPOB)</name>
    <dbReference type="NCBI Taxonomy" id="335543"/>
    <lineage>
        <taxon>Bacteria</taxon>
        <taxon>Pseudomonadati</taxon>
        <taxon>Thermodesulfobacteriota</taxon>
        <taxon>Syntrophobacteria</taxon>
        <taxon>Syntrophobacterales</taxon>
        <taxon>Syntrophobacteraceae</taxon>
        <taxon>Syntrophobacter</taxon>
    </lineage>
</organism>
<dbReference type="eggNOG" id="COG5663">
    <property type="taxonomic scope" value="Bacteria"/>
</dbReference>
<reference evidence="2 3" key="1">
    <citation type="submission" date="2006-10" db="EMBL/GenBank/DDBJ databases">
        <title>Complete sequence of Syntrophobacter fumaroxidans MPOB.</title>
        <authorList>
            <consortium name="US DOE Joint Genome Institute"/>
            <person name="Copeland A."/>
            <person name="Lucas S."/>
            <person name="Lapidus A."/>
            <person name="Barry K."/>
            <person name="Detter J.C."/>
            <person name="Glavina del Rio T."/>
            <person name="Hammon N."/>
            <person name="Israni S."/>
            <person name="Pitluck S."/>
            <person name="Goltsman E.G."/>
            <person name="Martinez M."/>
            <person name="Schmutz J."/>
            <person name="Larimer F."/>
            <person name="Land M."/>
            <person name="Hauser L."/>
            <person name="Kyrpides N."/>
            <person name="Kim E."/>
            <person name="Boone D.R."/>
            <person name="Brockman F."/>
            <person name="Culley D."/>
            <person name="Ferry J."/>
            <person name="Gunsalus R."/>
            <person name="McInerney M.J."/>
            <person name="Morrison M."/>
            <person name="Plugge C."/>
            <person name="Rohlin L."/>
            <person name="Scholten J."/>
            <person name="Sieber J."/>
            <person name="Stams A.J.M."/>
            <person name="Worm P."/>
            <person name="Henstra A.M."/>
            <person name="Richardson P."/>
        </authorList>
    </citation>
    <scope>NUCLEOTIDE SEQUENCE [LARGE SCALE GENOMIC DNA]</scope>
    <source>
        <strain evidence="3">DSM 10017 / MPOB</strain>
    </source>
</reference>
<dbReference type="InterPro" id="IPR052419">
    <property type="entry name" value="5_3-deoxyribonucleotidase-like"/>
</dbReference>
<dbReference type="RefSeq" id="WP_011698142.1">
    <property type="nucleotide sequence ID" value="NC_008554.1"/>
</dbReference>
<dbReference type="KEGG" id="sfu:Sfum_1279"/>
<protein>
    <recommendedName>
        <fullName evidence="4">Haloacid dehalogenase</fullName>
    </recommendedName>
</protein>
<dbReference type="Proteomes" id="UP000001784">
    <property type="component" value="Chromosome"/>
</dbReference>
<dbReference type="InParanoid" id="A0LHR9"/>
<dbReference type="Pfam" id="PF06941">
    <property type="entry name" value="NT5C"/>
    <property type="match status" value="1"/>
</dbReference>
<dbReference type="SUPFAM" id="SSF56784">
    <property type="entry name" value="HAD-like"/>
    <property type="match status" value="1"/>
</dbReference>
<dbReference type="Gene3D" id="3.40.50.1000">
    <property type="entry name" value="HAD superfamily/HAD-like"/>
    <property type="match status" value="1"/>
</dbReference>
<dbReference type="GO" id="GO:0008253">
    <property type="term" value="F:5'-nucleotidase activity"/>
    <property type="evidence" value="ECO:0007669"/>
    <property type="project" value="InterPro"/>
</dbReference>
<dbReference type="PANTHER" id="PTHR35134">
    <property type="entry name" value="NUCLEOTIDASE YQFW-RELATED"/>
    <property type="match status" value="1"/>
</dbReference>
<name>A0LHR9_SYNFM</name>
<comment type="similarity">
    <text evidence="1">Belongs to the 5'(3')-deoxyribonucleotidase family.</text>
</comment>
<dbReference type="InterPro" id="IPR010708">
    <property type="entry name" value="5'(3')-deoxyribonucleotidase"/>
</dbReference>
<dbReference type="InterPro" id="IPR036412">
    <property type="entry name" value="HAD-like_sf"/>
</dbReference>
<evidence type="ECO:0000256" key="1">
    <source>
        <dbReference type="ARBA" id="ARBA00009589"/>
    </source>
</evidence>
<keyword evidence="3" id="KW-1185">Reference proteome</keyword>
<dbReference type="GO" id="GO:0009264">
    <property type="term" value="P:deoxyribonucleotide catabolic process"/>
    <property type="evidence" value="ECO:0007669"/>
    <property type="project" value="InterPro"/>
</dbReference>
<dbReference type="InterPro" id="IPR023214">
    <property type="entry name" value="HAD_sf"/>
</dbReference>
<dbReference type="PANTHER" id="PTHR35134:SF2">
    <property type="entry name" value="NUCLEOTIDASE YQFW-RELATED"/>
    <property type="match status" value="1"/>
</dbReference>
<evidence type="ECO:0000313" key="3">
    <source>
        <dbReference type="Proteomes" id="UP000001784"/>
    </source>
</evidence>
<proteinExistence type="inferred from homology"/>
<dbReference type="EMBL" id="CP000478">
    <property type="protein sequence ID" value="ABK16971.1"/>
    <property type="molecule type" value="Genomic_DNA"/>
</dbReference>
<dbReference type="OrthoDB" id="5430662at2"/>
<evidence type="ECO:0000313" key="2">
    <source>
        <dbReference type="EMBL" id="ABK16971.1"/>
    </source>
</evidence>
<dbReference type="AlphaFoldDB" id="A0LHR9"/>
<evidence type="ECO:0008006" key="4">
    <source>
        <dbReference type="Google" id="ProtNLM"/>
    </source>
</evidence>
<sequence length="204" mass="23491">MTGHSEIRFSPSELAFDIDGVVADTMEVFVRLAHGRYGLTYLTKEHLGCYNLYQCLDLEKEVIDDLICLTLDDEHTLQIPPVSDAPEVLTELSRHGPLRFVTARIWPESIIRWLHMTLSEVSANDIKVVATGTPEAKLKVLKDLGVRCFVEDRLETCRMLANEGIQPLVFDQPWNRTFLDDEFPRVRNWSQLRQWVLPRNGELL</sequence>